<evidence type="ECO:0000313" key="1">
    <source>
        <dbReference type="EMBL" id="KDN42418.1"/>
    </source>
</evidence>
<comment type="caution">
    <text evidence="1">The sequence shown here is derived from an EMBL/GenBank/DDBJ whole genome shotgun (WGS) entry which is preliminary data.</text>
</comment>
<organism evidence="1 2">
    <name type="scientific">Tilletiaria anomala (strain ATCC 24038 / CBS 436.72 / UBC 951)</name>
    <dbReference type="NCBI Taxonomy" id="1037660"/>
    <lineage>
        <taxon>Eukaryota</taxon>
        <taxon>Fungi</taxon>
        <taxon>Dikarya</taxon>
        <taxon>Basidiomycota</taxon>
        <taxon>Ustilaginomycotina</taxon>
        <taxon>Exobasidiomycetes</taxon>
        <taxon>Georgefischeriales</taxon>
        <taxon>Tilletiariaceae</taxon>
        <taxon>Tilletiaria</taxon>
    </lineage>
</organism>
<protein>
    <submittedName>
        <fullName evidence="1">Uncharacterized protein</fullName>
    </submittedName>
</protein>
<dbReference type="InParanoid" id="A0A066VQ83"/>
<name>A0A066VQ83_TILAU</name>
<dbReference type="EMBL" id="JMSN01000070">
    <property type="protein sequence ID" value="KDN42418.1"/>
    <property type="molecule type" value="Genomic_DNA"/>
</dbReference>
<dbReference type="Proteomes" id="UP000027361">
    <property type="component" value="Unassembled WGS sequence"/>
</dbReference>
<dbReference type="RefSeq" id="XP_013242053.1">
    <property type="nucleotide sequence ID" value="XM_013386599.1"/>
</dbReference>
<sequence>MGNKQARLQTAPPFTEPVPPQRIGILKEYTRHASPVTVIIKQNQTGRLPLVEVRDVHTNELYFKVTRFKTQKTLGFPTGCSTLRMSNAEGEALFYLKKVHVLQYEVHRVRYYVVPAEGSSIIKDDERSPASNTCASSLPWESHNITLMELLADCNRFDLDYYGTAVLRNSAVADAGPGVGEPEKLEFTYAVDREEGEIRNGVTKQPLARLAKSHKDVYGRSIYRKGHHCLTIQPGICLATMVALHLLTDEYRRRLIKYRETRGVVTNPYITDVGHFYTKQWHPLDSPSQQGSSIEYNITPRGEVLLNSHHRSGNHADPVLFDDHGVDIQGAENRNDGADDATARISVLEAVDVATTDTGSSTLQLSPRTQSP</sequence>
<dbReference type="AlphaFoldDB" id="A0A066VQ83"/>
<reference evidence="1 2" key="1">
    <citation type="submission" date="2014-05" db="EMBL/GenBank/DDBJ databases">
        <title>Draft genome sequence of a rare smut relative, Tilletiaria anomala UBC 951.</title>
        <authorList>
            <consortium name="DOE Joint Genome Institute"/>
            <person name="Toome M."/>
            <person name="Kuo A."/>
            <person name="Henrissat B."/>
            <person name="Lipzen A."/>
            <person name="Tritt A."/>
            <person name="Yoshinaga Y."/>
            <person name="Zane M."/>
            <person name="Barry K."/>
            <person name="Grigoriev I.V."/>
            <person name="Spatafora J.W."/>
            <person name="Aimea M.C."/>
        </authorList>
    </citation>
    <scope>NUCLEOTIDE SEQUENCE [LARGE SCALE GENOMIC DNA]</scope>
    <source>
        <strain evidence="1 2">UBC 951</strain>
    </source>
</reference>
<accession>A0A066VQ83</accession>
<keyword evidence="2" id="KW-1185">Reference proteome</keyword>
<gene>
    <name evidence="1" type="ORF">K437DRAFT_275183</name>
</gene>
<proteinExistence type="predicted"/>
<evidence type="ECO:0000313" key="2">
    <source>
        <dbReference type="Proteomes" id="UP000027361"/>
    </source>
</evidence>
<dbReference type="GeneID" id="25266614"/>
<dbReference type="HOGENOM" id="CLU_744303_0_0_1"/>